<dbReference type="EMBL" id="MH590589">
    <property type="protein sequence ID" value="AXH68829.1"/>
    <property type="molecule type" value="Genomic_DNA"/>
</dbReference>
<name>A0A345ME48_9CAUD</name>
<accession>A0A345ME48</accession>
<evidence type="ECO:0000313" key="1">
    <source>
        <dbReference type="EMBL" id="AXH68829.1"/>
    </source>
</evidence>
<gene>
    <name evidence="1" type="primary">139</name>
    <name evidence="1" type="ORF">SEA_SPARKLEGODDESS_139</name>
</gene>
<reference evidence="1 2" key="1">
    <citation type="submission" date="2018-07" db="EMBL/GenBank/DDBJ databases">
        <authorList>
            <person name="Dixon J."/>
            <person name="Knudsen H.R."/>
            <person name="Rock W."/>
            <person name="Scott A.N."/>
            <person name="Walsdorf S.L."/>
            <person name="Layton S.R."/>
            <person name="Nayek S."/>
            <person name="Kim T."/>
            <person name="Hughes L.E."/>
            <person name="Garlena R.A."/>
            <person name="Russell D.A."/>
            <person name="Pope W.H."/>
            <person name="Jacobs-Sera D."/>
            <person name="Hatfull G.F."/>
        </authorList>
    </citation>
    <scope>NUCLEOTIDE SEQUENCE [LARGE SCALE GENOMIC DNA]</scope>
</reference>
<sequence>MGILRVGAQVIVCENHTHNGRNWKDVTGYVLMITRKTVTISTSHGQINLPRNKVVAV</sequence>
<proteinExistence type="predicted"/>
<organism evidence="1 2">
    <name type="scientific">Streptomyces phage SparkleGoddess</name>
    <dbReference type="NCBI Taxonomy" id="2283305"/>
    <lineage>
        <taxon>Viruses</taxon>
        <taxon>Duplodnaviria</taxon>
        <taxon>Heunggongvirae</taxon>
        <taxon>Uroviricota</taxon>
        <taxon>Caudoviricetes</taxon>
        <taxon>Stanwilliamsviridae</taxon>
        <taxon>Loccivirinae</taxon>
        <taxon>Gilsonvirus</taxon>
        <taxon>Gilsonvirus comrade</taxon>
    </lineage>
</organism>
<protein>
    <submittedName>
        <fullName evidence="1">Uncharacterized protein</fullName>
    </submittedName>
</protein>
<dbReference type="Proteomes" id="UP000259914">
    <property type="component" value="Segment"/>
</dbReference>
<evidence type="ECO:0000313" key="2">
    <source>
        <dbReference type="Proteomes" id="UP000259914"/>
    </source>
</evidence>